<dbReference type="PRINTS" id="PR00499">
    <property type="entry name" value="P67PHOX"/>
</dbReference>
<dbReference type="Pfam" id="PF00130">
    <property type="entry name" value="C1_1"/>
    <property type="match status" value="1"/>
</dbReference>
<dbReference type="InterPro" id="IPR036028">
    <property type="entry name" value="SH3-like_dom_sf"/>
</dbReference>
<evidence type="ECO:0000256" key="18">
    <source>
        <dbReference type="SAM" id="MobiDB-lite"/>
    </source>
</evidence>
<keyword evidence="8" id="KW-0677">Repeat</keyword>
<dbReference type="SMART" id="SM00326">
    <property type="entry name" value="SH3"/>
    <property type="match status" value="1"/>
</dbReference>
<evidence type="ECO:0000256" key="15">
    <source>
        <dbReference type="ARBA" id="ARBA00080966"/>
    </source>
</evidence>
<evidence type="ECO:0000313" key="21">
    <source>
        <dbReference type="EMBL" id="KAK7940107.1"/>
    </source>
</evidence>
<dbReference type="PROSITE" id="PS50081">
    <property type="entry name" value="ZF_DAG_PE_2"/>
    <property type="match status" value="1"/>
</dbReference>
<evidence type="ECO:0000256" key="10">
    <source>
        <dbReference type="ARBA" id="ARBA00022833"/>
    </source>
</evidence>
<accession>A0AAW0Q7B6</accession>
<proteinExistence type="predicted"/>
<feature type="compositionally biased region" description="Low complexity" evidence="18">
    <location>
        <begin position="88"/>
        <end position="98"/>
    </location>
</feature>
<dbReference type="PROSITE" id="PS50002">
    <property type="entry name" value="SH3"/>
    <property type="match status" value="1"/>
</dbReference>
<evidence type="ECO:0000256" key="14">
    <source>
        <dbReference type="ARBA" id="ARBA00070051"/>
    </source>
</evidence>
<dbReference type="Gene3D" id="2.30.30.40">
    <property type="entry name" value="SH3 Domains"/>
    <property type="match status" value="1"/>
</dbReference>
<evidence type="ECO:0000256" key="8">
    <source>
        <dbReference type="ARBA" id="ARBA00022737"/>
    </source>
</evidence>
<dbReference type="GO" id="GO:0042383">
    <property type="term" value="C:sarcolemma"/>
    <property type="evidence" value="ECO:0007669"/>
    <property type="project" value="UniProtKB-SubCell"/>
</dbReference>
<dbReference type="Gene3D" id="3.30.60.20">
    <property type="match status" value="1"/>
</dbReference>
<evidence type="ECO:0000256" key="9">
    <source>
        <dbReference type="ARBA" id="ARBA00022771"/>
    </source>
</evidence>
<dbReference type="Proteomes" id="UP001460270">
    <property type="component" value="Unassembled WGS sequence"/>
</dbReference>
<evidence type="ECO:0000259" key="19">
    <source>
        <dbReference type="PROSITE" id="PS50002"/>
    </source>
</evidence>
<dbReference type="InterPro" id="IPR001452">
    <property type="entry name" value="SH3_domain"/>
</dbReference>
<feature type="region of interest" description="Disordered" evidence="18">
    <location>
        <begin position="202"/>
        <end position="242"/>
    </location>
</feature>
<dbReference type="SUPFAM" id="SSF50044">
    <property type="entry name" value="SH3-domain"/>
    <property type="match status" value="1"/>
</dbReference>
<evidence type="ECO:0000256" key="3">
    <source>
        <dbReference type="ARBA" id="ARBA00022443"/>
    </source>
</evidence>
<evidence type="ECO:0000256" key="13">
    <source>
        <dbReference type="ARBA" id="ARBA00065718"/>
    </source>
</evidence>
<keyword evidence="7" id="KW-0479">Metal-binding</keyword>
<gene>
    <name evidence="21" type="ORF">WMY93_003433</name>
</gene>
<evidence type="ECO:0000256" key="7">
    <source>
        <dbReference type="ARBA" id="ARBA00022723"/>
    </source>
</evidence>
<dbReference type="PRINTS" id="PR00452">
    <property type="entry name" value="SH3DOMAIN"/>
</dbReference>
<comment type="function">
    <text evidence="12">Plays a redundant role in promoting the expression of calcium channel CACNA1S at the cell membrane, and thereby contributes to increased channel activity. Slows down the inactivation rate of the calcium channel CACNA1C.</text>
</comment>
<evidence type="ECO:0000256" key="4">
    <source>
        <dbReference type="ARBA" id="ARBA00022475"/>
    </source>
</evidence>
<dbReference type="InterPro" id="IPR039688">
    <property type="entry name" value="STAC1/2/3"/>
</dbReference>
<feature type="compositionally biased region" description="Basic and acidic residues" evidence="18">
    <location>
        <begin position="216"/>
        <end position="225"/>
    </location>
</feature>
<feature type="compositionally biased region" description="Polar residues" evidence="18">
    <location>
        <begin position="260"/>
        <end position="273"/>
    </location>
</feature>
<organism evidence="21 22">
    <name type="scientific">Mugilogobius chulae</name>
    <name type="common">yellowstripe goby</name>
    <dbReference type="NCBI Taxonomy" id="88201"/>
    <lineage>
        <taxon>Eukaryota</taxon>
        <taxon>Metazoa</taxon>
        <taxon>Chordata</taxon>
        <taxon>Craniata</taxon>
        <taxon>Vertebrata</taxon>
        <taxon>Euteleostomi</taxon>
        <taxon>Actinopterygii</taxon>
        <taxon>Neopterygii</taxon>
        <taxon>Teleostei</taxon>
        <taxon>Neoteleostei</taxon>
        <taxon>Acanthomorphata</taxon>
        <taxon>Gobiaria</taxon>
        <taxon>Gobiiformes</taxon>
        <taxon>Gobioidei</taxon>
        <taxon>Gobiidae</taxon>
        <taxon>Gobionellinae</taxon>
        <taxon>Mugilogobius</taxon>
    </lineage>
</organism>
<evidence type="ECO:0000256" key="11">
    <source>
        <dbReference type="ARBA" id="ARBA00023136"/>
    </source>
</evidence>
<evidence type="ECO:0000256" key="17">
    <source>
        <dbReference type="PROSITE-ProRule" id="PRU00192"/>
    </source>
</evidence>
<sequence length="433" mass="48487">MMTENSEMESDSQLQRSPSNVPIQPVPSKLQRLKRSLSFKTMMRSKSVDNFFLRSNSEARLPPDFITDPPPPSPPLAPGSPLVGETRSPSVSPSISPNPSVASHSPCLSLSPALPAKPVRPQINHCFQDHVFRKPTNCQHCKNMIVGNSKQALRCKTCKMAAHLWCTSELSQQPCYGKSGAFKRNFSSPMIINDQLAVVKEVQPSQEMSSSRLPTVKHEVEKEREEEQPEGQPLPQKSHRSRVDPIYAALRYGTSLAQMSRSSFGSLSESPTRSLGEGGDEMERQYSMDEEMPTETAEIPVPDIEIEKEEEECSEAPNQTPAEDNSVKVPKCIDVQSIHTYVALYKFLPQEQNDLELHPGDRVQVTDDSNEEWWKGKTGDRVGFFPANFVQRVRPGERVWRVIQSSQGSRERGHMAVRESQICVGKETTVKCL</sequence>
<feature type="region of interest" description="Disordered" evidence="18">
    <location>
        <begin position="62"/>
        <end position="98"/>
    </location>
</feature>
<keyword evidence="4" id="KW-1003">Cell membrane</keyword>
<dbReference type="PROSITE" id="PS00479">
    <property type="entry name" value="ZF_DAG_PE_1"/>
    <property type="match status" value="1"/>
</dbReference>
<evidence type="ECO:0000259" key="20">
    <source>
        <dbReference type="PROSITE" id="PS50081"/>
    </source>
</evidence>
<dbReference type="FunFam" id="3.30.60.20:FF:000022">
    <property type="entry name" value="SH3 and cysteine-rich domain-containing protein 3 isoform 2"/>
    <property type="match status" value="1"/>
</dbReference>
<dbReference type="AlphaFoldDB" id="A0AAW0Q7B6"/>
<dbReference type="SUPFAM" id="SSF57889">
    <property type="entry name" value="Cysteine-rich domain"/>
    <property type="match status" value="1"/>
</dbReference>
<dbReference type="PANTHER" id="PTHR15135:SF5">
    <property type="entry name" value="SH3 AND CYSTEINE-RICH DOMAIN-CONTAINING PROTEIN 2"/>
    <property type="match status" value="1"/>
</dbReference>
<evidence type="ECO:0000256" key="5">
    <source>
        <dbReference type="ARBA" id="ARBA00022490"/>
    </source>
</evidence>
<protein>
    <recommendedName>
        <fullName evidence="14">SH3 and cysteine-rich domain-containing protein 2</fullName>
    </recommendedName>
    <alternativeName>
        <fullName evidence="16">24b2/STAC2</fullName>
    </alternativeName>
    <alternativeName>
        <fullName evidence="15">Src homology 3 and cysteine-rich domain-containing protein 2</fullName>
    </alternativeName>
</protein>
<dbReference type="GO" id="GO:0005829">
    <property type="term" value="C:cytosol"/>
    <property type="evidence" value="ECO:0007669"/>
    <property type="project" value="UniProtKB-SubCell"/>
</dbReference>
<evidence type="ECO:0000256" key="12">
    <source>
        <dbReference type="ARBA" id="ARBA00054848"/>
    </source>
</evidence>
<dbReference type="SMART" id="SM00109">
    <property type="entry name" value="C1"/>
    <property type="match status" value="1"/>
</dbReference>
<dbReference type="EMBL" id="JBBPFD010000002">
    <property type="protein sequence ID" value="KAK7940107.1"/>
    <property type="molecule type" value="Genomic_DNA"/>
</dbReference>
<evidence type="ECO:0000313" key="22">
    <source>
        <dbReference type="Proteomes" id="UP001460270"/>
    </source>
</evidence>
<comment type="subcellular location">
    <subcellularLocation>
        <location evidence="1">Cell membrane</location>
        <location evidence="1">Sarcolemma</location>
        <topology evidence="1">Peripheral membrane protein</topology>
        <orientation evidence="1">Cytoplasmic side</orientation>
    </subcellularLocation>
    <subcellularLocation>
        <location evidence="2">Cytoplasm</location>
        <location evidence="2">Cytosol</location>
    </subcellularLocation>
</comment>
<keyword evidence="10" id="KW-0862">Zinc</keyword>
<keyword evidence="5" id="KW-0963">Cytoplasm</keyword>
<dbReference type="GO" id="GO:0008270">
    <property type="term" value="F:zinc ion binding"/>
    <property type="evidence" value="ECO:0007669"/>
    <property type="project" value="UniProtKB-KW"/>
</dbReference>
<feature type="compositionally biased region" description="Pro residues" evidence="18">
    <location>
        <begin position="68"/>
        <end position="78"/>
    </location>
</feature>
<dbReference type="PANTHER" id="PTHR15135">
    <property type="entry name" value="STAC"/>
    <property type="match status" value="1"/>
</dbReference>
<dbReference type="FunFam" id="2.30.30.40:FF:000073">
    <property type="entry name" value="SH3 and cysteine-rich domain-containing protein 2"/>
    <property type="match status" value="1"/>
</dbReference>
<evidence type="ECO:0000256" key="16">
    <source>
        <dbReference type="ARBA" id="ARBA00082110"/>
    </source>
</evidence>
<comment type="subunit">
    <text evidence="13">Interacts (via SH3 domains) with CACNA1S. Interacts (via SH3 domains) with CACNA1C. Has much lower affinity for CACNA1C than for CACNA1S.</text>
</comment>
<feature type="region of interest" description="Disordered" evidence="18">
    <location>
        <begin position="1"/>
        <end position="32"/>
    </location>
</feature>
<dbReference type="GO" id="GO:1903078">
    <property type="term" value="P:positive regulation of protein localization to plasma membrane"/>
    <property type="evidence" value="ECO:0007669"/>
    <property type="project" value="TreeGrafter"/>
</dbReference>
<dbReference type="GO" id="GO:0009898">
    <property type="term" value="C:cytoplasmic side of plasma membrane"/>
    <property type="evidence" value="ECO:0007669"/>
    <property type="project" value="UniProtKB-ARBA"/>
</dbReference>
<name>A0AAW0Q7B6_9GOBI</name>
<evidence type="ECO:0000256" key="1">
    <source>
        <dbReference type="ARBA" id="ARBA00004278"/>
    </source>
</evidence>
<dbReference type="InterPro" id="IPR046349">
    <property type="entry name" value="C1-like_sf"/>
</dbReference>
<dbReference type="GO" id="GO:0003009">
    <property type="term" value="P:skeletal muscle contraction"/>
    <property type="evidence" value="ECO:0007669"/>
    <property type="project" value="TreeGrafter"/>
</dbReference>
<keyword evidence="9" id="KW-0863">Zinc-finger</keyword>
<keyword evidence="6" id="KW-0597">Phosphoprotein</keyword>
<feature type="domain" description="SH3" evidence="19">
    <location>
        <begin position="336"/>
        <end position="395"/>
    </location>
</feature>
<evidence type="ECO:0000256" key="6">
    <source>
        <dbReference type="ARBA" id="ARBA00022553"/>
    </source>
</evidence>
<keyword evidence="3 17" id="KW-0728">SH3 domain</keyword>
<feature type="compositionally biased region" description="Acidic residues" evidence="18">
    <location>
        <begin position="1"/>
        <end position="10"/>
    </location>
</feature>
<feature type="region of interest" description="Disordered" evidence="18">
    <location>
        <begin position="260"/>
        <end position="280"/>
    </location>
</feature>
<keyword evidence="22" id="KW-1185">Reference proteome</keyword>
<feature type="compositionally biased region" description="Polar residues" evidence="18">
    <location>
        <begin position="203"/>
        <end position="213"/>
    </location>
</feature>
<feature type="compositionally biased region" description="Polar residues" evidence="18">
    <location>
        <begin position="11"/>
        <end position="22"/>
    </location>
</feature>
<keyword evidence="11" id="KW-0472">Membrane</keyword>
<dbReference type="Pfam" id="PF00018">
    <property type="entry name" value="SH3_1"/>
    <property type="match status" value="1"/>
</dbReference>
<dbReference type="InterPro" id="IPR002219">
    <property type="entry name" value="PKC_DAG/PE"/>
</dbReference>
<comment type="caution">
    <text evidence="21">The sequence shown here is derived from an EMBL/GenBank/DDBJ whole genome shotgun (WGS) entry which is preliminary data.</text>
</comment>
<dbReference type="Pfam" id="PF16664">
    <property type="entry name" value="STAC2_u1"/>
    <property type="match status" value="1"/>
</dbReference>
<feature type="domain" description="Phorbol-ester/DAG-type" evidence="20">
    <location>
        <begin position="124"/>
        <end position="175"/>
    </location>
</feature>
<evidence type="ECO:0000256" key="2">
    <source>
        <dbReference type="ARBA" id="ARBA00004514"/>
    </source>
</evidence>
<reference evidence="22" key="1">
    <citation type="submission" date="2024-04" db="EMBL/GenBank/DDBJ databases">
        <title>Salinicola lusitanus LLJ914,a marine bacterium isolated from the Okinawa Trough.</title>
        <authorList>
            <person name="Li J."/>
        </authorList>
    </citation>
    <scope>NUCLEOTIDE SEQUENCE [LARGE SCALE GENOMIC DNA]</scope>
</reference>